<dbReference type="RefSeq" id="WP_187244092.1">
    <property type="nucleotide sequence ID" value="NZ_BAAAOK010000004.1"/>
</dbReference>
<evidence type="ECO:0000313" key="4">
    <source>
        <dbReference type="Proteomes" id="UP000805614"/>
    </source>
</evidence>
<reference evidence="3 4" key="1">
    <citation type="submission" date="2020-06" db="EMBL/GenBank/DDBJ databases">
        <title>Actinomadura xiongansis sp. nov., isolated from soil of Baiyangdian.</title>
        <authorList>
            <person name="Zhang X."/>
        </authorList>
    </citation>
    <scope>NUCLEOTIDE SEQUENCE [LARGE SCALE GENOMIC DNA]</scope>
    <source>
        <strain evidence="3 4">HBUM206468</strain>
    </source>
</reference>
<keyword evidence="2" id="KW-1133">Transmembrane helix</keyword>
<sequence length="177" mass="19027">MTNPPEPGTPHHPAGPGPGRPGGPESYGPPPPRPAATGPGTGPRPGPAPNPGPGPGPGQPPPAWVPQPRPTEGTRPAKGFLGALLDTDFEHLITPRLIKLFYTLSLMLITLSALIVLAFGIWVFKYGWLLALMAFIFAPLMWLFEIVLVRIFMEAVIVRFKSVDHLRAIKDRGMGRP</sequence>
<feature type="compositionally biased region" description="Pro residues" evidence="1">
    <location>
        <begin position="1"/>
        <end position="34"/>
    </location>
</feature>
<comment type="caution">
    <text evidence="3">The sequence shown here is derived from an EMBL/GenBank/DDBJ whole genome shotgun (WGS) entry which is preliminary data.</text>
</comment>
<feature type="transmembrane region" description="Helical" evidence="2">
    <location>
        <begin position="100"/>
        <end position="122"/>
    </location>
</feature>
<feature type="compositionally biased region" description="Pro residues" evidence="1">
    <location>
        <begin position="42"/>
        <end position="69"/>
    </location>
</feature>
<dbReference type="Proteomes" id="UP000805614">
    <property type="component" value="Unassembled WGS sequence"/>
</dbReference>
<name>A0ABR7LQF2_9ACTN</name>
<gene>
    <name evidence="3" type="ORF">HKK74_16425</name>
</gene>
<keyword evidence="4" id="KW-1185">Reference proteome</keyword>
<feature type="region of interest" description="Disordered" evidence="1">
    <location>
        <begin position="1"/>
        <end position="77"/>
    </location>
</feature>
<protein>
    <submittedName>
        <fullName evidence="3">DUF4282 domain-containing protein</fullName>
    </submittedName>
</protein>
<evidence type="ECO:0000256" key="2">
    <source>
        <dbReference type="SAM" id="Phobius"/>
    </source>
</evidence>
<accession>A0ABR7LQF2</accession>
<dbReference type="EMBL" id="JABVEC010000011">
    <property type="protein sequence ID" value="MBC6467077.1"/>
    <property type="molecule type" value="Genomic_DNA"/>
</dbReference>
<proteinExistence type="predicted"/>
<dbReference type="Pfam" id="PF14110">
    <property type="entry name" value="DUF4282"/>
    <property type="match status" value="1"/>
</dbReference>
<keyword evidence="2" id="KW-0812">Transmembrane</keyword>
<organism evidence="3 4">
    <name type="scientific">Actinomadura alba</name>
    <dbReference type="NCBI Taxonomy" id="406431"/>
    <lineage>
        <taxon>Bacteria</taxon>
        <taxon>Bacillati</taxon>
        <taxon>Actinomycetota</taxon>
        <taxon>Actinomycetes</taxon>
        <taxon>Streptosporangiales</taxon>
        <taxon>Thermomonosporaceae</taxon>
        <taxon>Actinomadura</taxon>
    </lineage>
</organism>
<keyword evidence="2" id="KW-0472">Membrane</keyword>
<feature type="transmembrane region" description="Helical" evidence="2">
    <location>
        <begin position="128"/>
        <end position="152"/>
    </location>
</feature>
<evidence type="ECO:0000313" key="3">
    <source>
        <dbReference type="EMBL" id="MBC6467077.1"/>
    </source>
</evidence>
<dbReference type="InterPro" id="IPR025557">
    <property type="entry name" value="DUF4282"/>
</dbReference>
<evidence type="ECO:0000256" key="1">
    <source>
        <dbReference type="SAM" id="MobiDB-lite"/>
    </source>
</evidence>